<dbReference type="Proteomes" id="UP000825935">
    <property type="component" value="Chromosome 3"/>
</dbReference>
<gene>
    <name evidence="4" type="ORF">KP509_03G096600</name>
</gene>
<dbReference type="PANTHER" id="PTHR33829">
    <property type="entry name" value="OSJNBA0044M19.10 PROTEIN"/>
    <property type="match status" value="1"/>
</dbReference>
<keyword evidence="2" id="KW-1133">Transmembrane helix</keyword>
<evidence type="ECO:0000313" key="4">
    <source>
        <dbReference type="EMBL" id="KAH7442617.1"/>
    </source>
</evidence>
<reference evidence="4" key="1">
    <citation type="submission" date="2021-08" db="EMBL/GenBank/DDBJ databases">
        <title>WGS assembly of Ceratopteris richardii.</title>
        <authorList>
            <person name="Marchant D.B."/>
            <person name="Chen G."/>
            <person name="Jenkins J."/>
            <person name="Shu S."/>
            <person name="Leebens-Mack J."/>
            <person name="Grimwood J."/>
            <person name="Schmutz J."/>
            <person name="Soltis P."/>
            <person name="Soltis D."/>
            <person name="Chen Z.-H."/>
        </authorList>
    </citation>
    <scope>NUCLEOTIDE SEQUENCE</scope>
    <source>
        <strain evidence="4">Whitten #5841</strain>
        <tissue evidence="4">Leaf</tissue>
    </source>
</reference>
<feature type="region of interest" description="Disordered" evidence="1">
    <location>
        <begin position="1"/>
        <end position="26"/>
    </location>
</feature>
<feature type="region of interest" description="Disordered" evidence="1">
    <location>
        <begin position="238"/>
        <end position="263"/>
    </location>
</feature>
<name>A0A8T2V2F6_CERRI</name>
<evidence type="ECO:0000313" key="5">
    <source>
        <dbReference type="Proteomes" id="UP000825935"/>
    </source>
</evidence>
<evidence type="ECO:0000256" key="2">
    <source>
        <dbReference type="SAM" id="Phobius"/>
    </source>
</evidence>
<evidence type="ECO:0000259" key="3">
    <source>
        <dbReference type="Pfam" id="PF24867"/>
    </source>
</evidence>
<keyword evidence="2" id="KW-0472">Membrane</keyword>
<accession>A0A8T2V2F6</accession>
<evidence type="ECO:0000256" key="1">
    <source>
        <dbReference type="SAM" id="MobiDB-lite"/>
    </source>
</evidence>
<keyword evidence="2" id="KW-0812">Transmembrane</keyword>
<feature type="transmembrane region" description="Helical" evidence="2">
    <location>
        <begin position="58"/>
        <end position="76"/>
    </location>
</feature>
<keyword evidence="5" id="KW-1185">Reference proteome</keyword>
<feature type="domain" description="DUF7733" evidence="3">
    <location>
        <begin position="34"/>
        <end position="231"/>
    </location>
</feature>
<dbReference type="InterPro" id="IPR056635">
    <property type="entry name" value="DUF7733"/>
</dbReference>
<dbReference type="AlphaFoldDB" id="A0A8T2V2F6"/>
<dbReference type="OMA" id="YDVWANR"/>
<sequence length="263" mass="29531">MSGLSLAVGPRHGHDKPIKEADDGSPKGLMSSIRTIELQLVAFIVVFSASGLVPVTDLLFPVFVTPYLFMLSRFVFPTYNNEGRMEVFHGSRMFQLYLMLGTVLGLFLPLAYVLGGFARGDQHAVRASTPHLFLLSVQILSENVVSNLAVWSPPVRAFLVTIYNGRRIFSLGDWISDVFTHVAPPQHPTYKDLSWVWFGRGLAAANLVYFVINLFCFVLPRFIPRAFERYFQAKASFQASNQKVRDEKDPSDPKKAQSEKKAK</sequence>
<feature type="transmembrane region" description="Helical" evidence="2">
    <location>
        <begin position="96"/>
        <end position="118"/>
    </location>
</feature>
<dbReference type="EMBL" id="CM035408">
    <property type="protein sequence ID" value="KAH7442618.1"/>
    <property type="molecule type" value="Genomic_DNA"/>
</dbReference>
<dbReference type="EMBL" id="CM035408">
    <property type="protein sequence ID" value="KAH7442617.1"/>
    <property type="molecule type" value="Genomic_DNA"/>
</dbReference>
<comment type="caution">
    <text evidence="4">The sequence shown here is derived from an EMBL/GenBank/DDBJ whole genome shotgun (WGS) entry which is preliminary data.</text>
</comment>
<feature type="compositionally biased region" description="Basic and acidic residues" evidence="1">
    <location>
        <begin position="15"/>
        <end position="25"/>
    </location>
</feature>
<feature type="compositionally biased region" description="Basic and acidic residues" evidence="1">
    <location>
        <begin position="243"/>
        <end position="263"/>
    </location>
</feature>
<feature type="transmembrane region" description="Helical" evidence="2">
    <location>
        <begin position="197"/>
        <end position="219"/>
    </location>
</feature>
<organism evidence="4 5">
    <name type="scientific">Ceratopteris richardii</name>
    <name type="common">Triangle waterfern</name>
    <dbReference type="NCBI Taxonomy" id="49495"/>
    <lineage>
        <taxon>Eukaryota</taxon>
        <taxon>Viridiplantae</taxon>
        <taxon>Streptophyta</taxon>
        <taxon>Embryophyta</taxon>
        <taxon>Tracheophyta</taxon>
        <taxon>Polypodiopsida</taxon>
        <taxon>Polypodiidae</taxon>
        <taxon>Polypodiales</taxon>
        <taxon>Pteridineae</taxon>
        <taxon>Pteridaceae</taxon>
        <taxon>Parkerioideae</taxon>
        <taxon>Ceratopteris</taxon>
    </lineage>
</organism>
<dbReference type="OrthoDB" id="2020376at2759"/>
<dbReference type="PANTHER" id="PTHR33829:SF2">
    <property type="entry name" value="OS04G0386700 PROTEIN"/>
    <property type="match status" value="1"/>
</dbReference>
<protein>
    <recommendedName>
        <fullName evidence="3">DUF7733 domain-containing protein</fullName>
    </recommendedName>
</protein>
<proteinExistence type="predicted"/>
<dbReference type="Pfam" id="PF24867">
    <property type="entry name" value="DUF7733"/>
    <property type="match status" value="1"/>
</dbReference>